<dbReference type="InterPro" id="IPR036388">
    <property type="entry name" value="WH-like_DNA-bd_sf"/>
</dbReference>
<evidence type="ECO:0000256" key="3">
    <source>
        <dbReference type="ARBA" id="ARBA00023163"/>
    </source>
</evidence>
<dbReference type="GO" id="GO:0003677">
    <property type="term" value="F:DNA binding"/>
    <property type="evidence" value="ECO:0007669"/>
    <property type="project" value="UniProtKB-KW"/>
</dbReference>
<dbReference type="EMBL" id="PISD01000033">
    <property type="protein sequence ID" value="PKG28038.1"/>
    <property type="molecule type" value="Genomic_DNA"/>
</dbReference>
<evidence type="ECO:0000313" key="6">
    <source>
        <dbReference type="Proteomes" id="UP000233343"/>
    </source>
</evidence>
<keyword evidence="2" id="KW-0238">DNA-binding</keyword>
<dbReference type="InterPro" id="IPR051081">
    <property type="entry name" value="HTH_MetalResp_TranReg"/>
</dbReference>
<organism evidence="5 6">
    <name type="scientific">Cytobacillus horneckiae</name>
    <dbReference type="NCBI Taxonomy" id="549687"/>
    <lineage>
        <taxon>Bacteria</taxon>
        <taxon>Bacillati</taxon>
        <taxon>Bacillota</taxon>
        <taxon>Bacilli</taxon>
        <taxon>Bacillales</taxon>
        <taxon>Bacillaceae</taxon>
        <taxon>Cytobacillus</taxon>
    </lineage>
</organism>
<name>A0A2N0ZEW0_9BACI</name>
<sequence>MELIRHTSRRRETYQIKMEFSLLWECALGIAAITNTPLHHTMEKSEDKWQEIKDSLPQELLEELEFVHEHNTWKALLQLLHQKNFTEIEEFTTYINNLSMQTLKFICLPFLGTCYQQLRCDASSMEKEAIYEMQELTKDNSFFSQYIEFISLGDIGLLKNHLISVMTGWYDAVIKEQEEELYRMLHTDFQMKQQMEEKMPAEELVEWVTGGIVYQPEPSVNSVLLIPQYTYRPWNIEADIEETKVFYYPISNESIDPSDQYTPNHSLVLRYKALGDETRMKMIKLLFERDYSLQEITNRLDLGKTTAHHHLKILRSAKLVDMKNSHYSLKLQSLKWLNDEMKSYLHR</sequence>
<reference evidence="5 6" key="1">
    <citation type="journal article" date="2010" name="Int. J. Syst. Evol. Microbiol.">
        <title>Bacillus horneckiae sp. nov., isolated from a spacecraft-assembly clean room.</title>
        <authorList>
            <person name="Vaishampayan P."/>
            <person name="Probst A."/>
            <person name="Krishnamurthi S."/>
            <person name="Ghosh S."/>
            <person name="Osman S."/>
            <person name="McDowall A."/>
            <person name="Ruckmani A."/>
            <person name="Mayilraj S."/>
            <person name="Venkateswaran K."/>
        </authorList>
    </citation>
    <scope>NUCLEOTIDE SEQUENCE [LARGE SCALE GENOMIC DNA]</scope>
    <source>
        <strain evidence="6">1PO1SC</strain>
    </source>
</reference>
<dbReference type="Pfam" id="PF01022">
    <property type="entry name" value="HTH_5"/>
    <property type="match status" value="1"/>
</dbReference>
<dbReference type="AlphaFoldDB" id="A0A2N0ZEW0"/>
<dbReference type="GO" id="GO:0003700">
    <property type="term" value="F:DNA-binding transcription factor activity"/>
    <property type="evidence" value="ECO:0007669"/>
    <property type="project" value="InterPro"/>
</dbReference>
<dbReference type="Gene3D" id="1.10.10.10">
    <property type="entry name" value="Winged helix-like DNA-binding domain superfamily/Winged helix DNA-binding domain"/>
    <property type="match status" value="1"/>
</dbReference>
<evidence type="ECO:0000259" key="4">
    <source>
        <dbReference type="PROSITE" id="PS50987"/>
    </source>
</evidence>
<dbReference type="RefSeq" id="WP_066194833.1">
    <property type="nucleotide sequence ID" value="NZ_JAMAUX010000001.1"/>
</dbReference>
<keyword evidence="6" id="KW-1185">Reference proteome</keyword>
<protein>
    <submittedName>
        <fullName evidence="5">ArsR family transcriptional regulator</fullName>
    </submittedName>
</protein>
<dbReference type="InterPro" id="IPR036390">
    <property type="entry name" value="WH_DNA-bd_sf"/>
</dbReference>
<proteinExistence type="predicted"/>
<keyword evidence="1" id="KW-0805">Transcription regulation</keyword>
<dbReference type="InterPro" id="IPR011991">
    <property type="entry name" value="ArsR-like_HTH"/>
</dbReference>
<dbReference type="PANTHER" id="PTHR33154">
    <property type="entry name" value="TRANSCRIPTIONAL REGULATOR, ARSR FAMILY"/>
    <property type="match status" value="1"/>
</dbReference>
<dbReference type="PRINTS" id="PR00778">
    <property type="entry name" value="HTHARSR"/>
</dbReference>
<dbReference type="Proteomes" id="UP000233343">
    <property type="component" value="Unassembled WGS sequence"/>
</dbReference>
<dbReference type="PANTHER" id="PTHR33154:SF18">
    <property type="entry name" value="ARSENICAL RESISTANCE OPERON REPRESSOR"/>
    <property type="match status" value="1"/>
</dbReference>
<dbReference type="PROSITE" id="PS50987">
    <property type="entry name" value="HTH_ARSR_2"/>
    <property type="match status" value="1"/>
</dbReference>
<gene>
    <name evidence="5" type="ORF">CWS20_15650</name>
</gene>
<dbReference type="SUPFAM" id="SSF46785">
    <property type="entry name" value="Winged helix' DNA-binding domain"/>
    <property type="match status" value="1"/>
</dbReference>
<evidence type="ECO:0000313" key="5">
    <source>
        <dbReference type="EMBL" id="PKG28038.1"/>
    </source>
</evidence>
<evidence type="ECO:0000256" key="1">
    <source>
        <dbReference type="ARBA" id="ARBA00023015"/>
    </source>
</evidence>
<accession>A0A2N0ZEW0</accession>
<keyword evidence="3" id="KW-0804">Transcription</keyword>
<evidence type="ECO:0000256" key="2">
    <source>
        <dbReference type="ARBA" id="ARBA00023125"/>
    </source>
</evidence>
<dbReference type="SMART" id="SM00418">
    <property type="entry name" value="HTH_ARSR"/>
    <property type="match status" value="1"/>
</dbReference>
<dbReference type="CDD" id="cd00090">
    <property type="entry name" value="HTH_ARSR"/>
    <property type="match status" value="1"/>
</dbReference>
<comment type="caution">
    <text evidence="5">The sequence shown here is derived from an EMBL/GenBank/DDBJ whole genome shotgun (WGS) entry which is preliminary data.</text>
</comment>
<dbReference type="InterPro" id="IPR001845">
    <property type="entry name" value="HTH_ArsR_DNA-bd_dom"/>
</dbReference>
<feature type="domain" description="HTH arsR-type" evidence="4">
    <location>
        <begin position="259"/>
        <end position="347"/>
    </location>
</feature>